<organism evidence="1 2">
    <name type="scientific">Diphasiastrum complanatum</name>
    <name type="common">Issler's clubmoss</name>
    <name type="synonym">Lycopodium complanatum</name>
    <dbReference type="NCBI Taxonomy" id="34168"/>
    <lineage>
        <taxon>Eukaryota</taxon>
        <taxon>Viridiplantae</taxon>
        <taxon>Streptophyta</taxon>
        <taxon>Embryophyta</taxon>
        <taxon>Tracheophyta</taxon>
        <taxon>Lycopodiopsida</taxon>
        <taxon>Lycopodiales</taxon>
        <taxon>Lycopodiaceae</taxon>
        <taxon>Lycopodioideae</taxon>
        <taxon>Diphasiastrum</taxon>
    </lineage>
</organism>
<dbReference type="EMBL" id="CM055104">
    <property type="protein sequence ID" value="KAJ7533355.1"/>
    <property type="molecule type" value="Genomic_DNA"/>
</dbReference>
<evidence type="ECO:0000313" key="2">
    <source>
        <dbReference type="Proteomes" id="UP001162992"/>
    </source>
</evidence>
<proteinExistence type="predicted"/>
<comment type="caution">
    <text evidence="1">The sequence shown here is derived from an EMBL/GenBank/DDBJ whole genome shotgun (WGS) entry which is preliminary data.</text>
</comment>
<name>A0ACC2BUD8_DIPCM</name>
<dbReference type="Proteomes" id="UP001162992">
    <property type="component" value="Chromosome 13"/>
</dbReference>
<evidence type="ECO:0000313" key="1">
    <source>
        <dbReference type="EMBL" id="KAJ7533355.1"/>
    </source>
</evidence>
<protein>
    <submittedName>
        <fullName evidence="1">Uncharacterized protein</fullName>
    </submittedName>
</protein>
<accession>A0ACC2BUD8</accession>
<reference evidence="2" key="1">
    <citation type="journal article" date="2024" name="Proc. Natl. Acad. Sci. U.S.A.">
        <title>Extraordinary preservation of gene collinearity over three hundred million years revealed in homosporous lycophytes.</title>
        <authorList>
            <person name="Li C."/>
            <person name="Wickell D."/>
            <person name="Kuo L.Y."/>
            <person name="Chen X."/>
            <person name="Nie B."/>
            <person name="Liao X."/>
            <person name="Peng D."/>
            <person name="Ji J."/>
            <person name="Jenkins J."/>
            <person name="Williams M."/>
            <person name="Shu S."/>
            <person name="Plott C."/>
            <person name="Barry K."/>
            <person name="Rajasekar S."/>
            <person name="Grimwood J."/>
            <person name="Han X."/>
            <person name="Sun S."/>
            <person name="Hou Z."/>
            <person name="He W."/>
            <person name="Dai G."/>
            <person name="Sun C."/>
            <person name="Schmutz J."/>
            <person name="Leebens-Mack J.H."/>
            <person name="Li F.W."/>
            <person name="Wang L."/>
        </authorList>
    </citation>
    <scope>NUCLEOTIDE SEQUENCE [LARGE SCALE GENOMIC DNA]</scope>
    <source>
        <strain evidence="2">cv. PW_Plant_1</strain>
    </source>
</reference>
<sequence length="245" mass="26469">MAGCIQRPAPSALFACSSSQPHKTYTPLLHSPLIAFEQKKWSCGGGASQKSSCTSTPLLVANIARSSSSSGLETHTNSVTTAAAAAADESNQDNRPTISNVVKVRHADLLNMPFGRTITAQNEGASDNVAIFRLDFILNSSYGKYCRRNVAFLTVTSKLGFTHEALMLKRLSVINQALEGGGCSLSLRTETDTCGIRDGDRGFQINNNQEDQQNDFAKDYALTIWLAEFLEDTLSNGTCESYAEL</sequence>
<gene>
    <name evidence="1" type="ORF">O6H91_13G044800</name>
</gene>
<keyword evidence="2" id="KW-1185">Reference proteome</keyword>